<name>A0ABQ2BR79_9BACL</name>
<dbReference type="PROSITE" id="PS01125">
    <property type="entry name" value="ROK"/>
    <property type="match status" value="1"/>
</dbReference>
<gene>
    <name evidence="2" type="ORF">GCM10008018_03870</name>
</gene>
<evidence type="ECO:0000313" key="2">
    <source>
        <dbReference type="EMBL" id="GGI43788.1"/>
    </source>
</evidence>
<accession>A0ABQ2BR79</accession>
<organism evidence="2 3">
    <name type="scientific">Paenibacillus marchantiophytorum</name>
    <dbReference type="NCBI Taxonomy" id="1619310"/>
    <lineage>
        <taxon>Bacteria</taxon>
        <taxon>Bacillati</taxon>
        <taxon>Bacillota</taxon>
        <taxon>Bacilli</taxon>
        <taxon>Bacillales</taxon>
        <taxon>Paenibacillaceae</taxon>
        <taxon>Paenibacillus</taxon>
    </lineage>
</organism>
<keyword evidence="2" id="KW-0808">Transferase</keyword>
<evidence type="ECO:0000313" key="3">
    <source>
        <dbReference type="Proteomes" id="UP000615455"/>
    </source>
</evidence>
<reference evidence="3" key="1">
    <citation type="journal article" date="2019" name="Int. J. Syst. Evol. Microbiol.">
        <title>The Global Catalogue of Microorganisms (GCM) 10K type strain sequencing project: providing services to taxonomists for standard genome sequencing and annotation.</title>
        <authorList>
            <consortium name="The Broad Institute Genomics Platform"/>
            <consortium name="The Broad Institute Genome Sequencing Center for Infectious Disease"/>
            <person name="Wu L."/>
            <person name="Ma J."/>
        </authorList>
    </citation>
    <scope>NUCLEOTIDE SEQUENCE [LARGE SCALE GENOMIC DNA]</scope>
    <source>
        <strain evidence="3">CGMCC 1.15043</strain>
    </source>
</reference>
<dbReference type="CDD" id="cd24068">
    <property type="entry name" value="ASKHA_NBD_ROK_FnNanK-like"/>
    <property type="match status" value="1"/>
</dbReference>
<dbReference type="InterPro" id="IPR049874">
    <property type="entry name" value="ROK_cs"/>
</dbReference>
<dbReference type="EMBL" id="BMHE01000001">
    <property type="protein sequence ID" value="GGI43788.1"/>
    <property type="molecule type" value="Genomic_DNA"/>
</dbReference>
<comment type="similarity">
    <text evidence="1">Belongs to the ROK (NagC/XylR) family.</text>
</comment>
<dbReference type="GO" id="GO:0016301">
    <property type="term" value="F:kinase activity"/>
    <property type="evidence" value="ECO:0007669"/>
    <property type="project" value="UniProtKB-KW"/>
</dbReference>
<protein>
    <submittedName>
        <fullName evidence="2">Sugar kinase</fullName>
    </submittedName>
</protein>
<dbReference type="InterPro" id="IPR043129">
    <property type="entry name" value="ATPase_NBD"/>
</dbReference>
<dbReference type="SUPFAM" id="SSF53067">
    <property type="entry name" value="Actin-like ATPase domain"/>
    <property type="match status" value="1"/>
</dbReference>
<dbReference type="RefSeq" id="WP_189006752.1">
    <property type="nucleotide sequence ID" value="NZ_BMHE01000001.1"/>
</dbReference>
<sequence>MESTIYDPTSDYAIGVDIGGTKINAGVVNAKGEVLYTVSMPTDAGLVKTVDRVQMTLQQLLTEVEIKQPGLRYKGIGVGSAGQIDWQEGQVRSASDIIPGYAGTPLRNLLRQQFGLPTLVDNDVNVLAITEKHLGSGRGAQHFICLALGTGVGGAIVVGGQLIHGSWGAGGELGHVSVDFNGEPCLCGGIGCLEQYASGTNIARRMRELLAEQGSPDEQVDSREVFKRWHAGDELATKVMEETIAALGAAVASFIHIFNPDLIVIGGGVAEAGERLMNGVRSEAARRTMPSMREGVRMELAYHGNWSGMIGAALQVWEYPSPA</sequence>
<dbReference type="PANTHER" id="PTHR18964">
    <property type="entry name" value="ROK (REPRESSOR, ORF, KINASE) FAMILY"/>
    <property type="match status" value="1"/>
</dbReference>
<keyword evidence="2" id="KW-0418">Kinase</keyword>
<dbReference type="Pfam" id="PF00480">
    <property type="entry name" value="ROK"/>
    <property type="match status" value="1"/>
</dbReference>
<dbReference type="InterPro" id="IPR000600">
    <property type="entry name" value="ROK"/>
</dbReference>
<proteinExistence type="inferred from homology"/>
<dbReference type="Gene3D" id="3.30.420.40">
    <property type="match status" value="2"/>
</dbReference>
<dbReference type="Proteomes" id="UP000615455">
    <property type="component" value="Unassembled WGS sequence"/>
</dbReference>
<comment type="caution">
    <text evidence="2">The sequence shown here is derived from an EMBL/GenBank/DDBJ whole genome shotgun (WGS) entry which is preliminary data.</text>
</comment>
<keyword evidence="3" id="KW-1185">Reference proteome</keyword>
<evidence type="ECO:0000256" key="1">
    <source>
        <dbReference type="ARBA" id="ARBA00006479"/>
    </source>
</evidence>
<dbReference type="PANTHER" id="PTHR18964:SF149">
    <property type="entry name" value="BIFUNCTIONAL UDP-N-ACETYLGLUCOSAMINE 2-EPIMERASE_N-ACETYLMANNOSAMINE KINASE"/>
    <property type="match status" value="1"/>
</dbReference>